<dbReference type="Proteomes" id="UP000619260">
    <property type="component" value="Unassembled WGS sequence"/>
</dbReference>
<dbReference type="Pfam" id="PF00553">
    <property type="entry name" value="CBM_2"/>
    <property type="match status" value="1"/>
</dbReference>
<dbReference type="Gene3D" id="2.60.40.290">
    <property type="match status" value="1"/>
</dbReference>
<dbReference type="EMBL" id="BOPF01000043">
    <property type="protein sequence ID" value="GIJ51024.1"/>
    <property type="molecule type" value="Genomic_DNA"/>
</dbReference>
<dbReference type="Pfam" id="PF08327">
    <property type="entry name" value="AHSA1"/>
    <property type="match status" value="1"/>
</dbReference>
<dbReference type="InterPro" id="IPR008965">
    <property type="entry name" value="CBM2/CBM3_carb-bd_dom_sf"/>
</dbReference>
<keyword evidence="3" id="KW-0472">Membrane</keyword>
<accession>A0A8J4DUP5</accession>
<evidence type="ECO:0000313" key="6">
    <source>
        <dbReference type="Proteomes" id="UP000619260"/>
    </source>
</evidence>
<dbReference type="GO" id="GO:0005975">
    <property type="term" value="P:carbohydrate metabolic process"/>
    <property type="evidence" value="ECO:0007669"/>
    <property type="project" value="InterPro"/>
</dbReference>
<dbReference type="Gene3D" id="3.30.530.20">
    <property type="match status" value="1"/>
</dbReference>
<protein>
    <recommendedName>
        <fullName evidence="4">CBM2 domain-containing protein</fullName>
    </recommendedName>
</protein>
<organism evidence="5 6">
    <name type="scientific">Virgisporangium aliadipatigenens</name>
    <dbReference type="NCBI Taxonomy" id="741659"/>
    <lineage>
        <taxon>Bacteria</taxon>
        <taxon>Bacillati</taxon>
        <taxon>Actinomycetota</taxon>
        <taxon>Actinomycetes</taxon>
        <taxon>Micromonosporales</taxon>
        <taxon>Micromonosporaceae</taxon>
        <taxon>Virgisporangium</taxon>
    </lineage>
</organism>
<dbReference type="RefSeq" id="WP_203904436.1">
    <property type="nucleotide sequence ID" value="NZ_BOPF01000043.1"/>
</dbReference>
<evidence type="ECO:0000259" key="4">
    <source>
        <dbReference type="PROSITE" id="PS51173"/>
    </source>
</evidence>
<dbReference type="PROSITE" id="PS51173">
    <property type="entry name" value="CBM2"/>
    <property type="match status" value="1"/>
</dbReference>
<feature type="region of interest" description="Disordered" evidence="2">
    <location>
        <begin position="274"/>
        <end position="323"/>
    </location>
</feature>
<keyword evidence="3" id="KW-0812">Transmembrane</keyword>
<gene>
    <name evidence="5" type="ORF">Val02_79100</name>
</gene>
<dbReference type="InterPro" id="IPR012291">
    <property type="entry name" value="CBM2_carb-bd_dom_sf"/>
</dbReference>
<dbReference type="SMART" id="SM00637">
    <property type="entry name" value="CBD_II"/>
    <property type="match status" value="1"/>
</dbReference>
<evidence type="ECO:0000256" key="3">
    <source>
        <dbReference type="SAM" id="Phobius"/>
    </source>
</evidence>
<evidence type="ECO:0000256" key="2">
    <source>
        <dbReference type="SAM" id="MobiDB-lite"/>
    </source>
</evidence>
<dbReference type="SUPFAM" id="SSF55961">
    <property type="entry name" value="Bet v1-like"/>
    <property type="match status" value="1"/>
</dbReference>
<dbReference type="InterPro" id="IPR013538">
    <property type="entry name" value="ASHA1/2-like_C"/>
</dbReference>
<comment type="similarity">
    <text evidence="1">Belongs to the AHA1 family.</text>
</comment>
<reference evidence="5" key="1">
    <citation type="submission" date="2021-01" db="EMBL/GenBank/DDBJ databases">
        <title>Whole genome shotgun sequence of Virgisporangium aliadipatigenens NBRC 105644.</title>
        <authorList>
            <person name="Komaki H."/>
            <person name="Tamura T."/>
        </authorList>
    </citation>
    <scope>NUCLEOTIDE SEQUENCE</scope>
    <source>
        <strain evidence="5">NBRC 105644</strain>
    </source>
</reference>
<keyword evidence="6" id="KW-1185">Reference proteome</keyword>
<dbReference type="InterPro" id="IPR023393">
    <property type="entry name" value="START-like_dom_sf"/>
</dbReference>
<keyword evidence="3" id="KW-1133">Transmembrane helix</keyword>
<dbReference type="GO" id="GO:0004553">
    <property type="term" value="F:hydrolase activity, hydrolyzing O-glycosyl compounds"/>
    <property type="evidence" value="ECO:0007669"/>
    <property type="project" value="InterPro"/>
</dbReference>
<dbReference type="SUPFAM" id="SSF49384">
    <property type="entry name" value="Carbohydrate-binding domain"/>
    <property type="match status" value="1"/>
</dbReference>
<dbReference type="CDD" id="cd07814">
    <property type="entry name" value="SRPBCC_CalC_Aha1-like"/>
    <property type="match status" value="1"/>
</dbReference>
<evidence type="ECO:0000313" key="5">
    <source>
        <dbReference type="EMBL" id="GIJ51024.1"/>
    </source>
</evidence>
<proteinExistence type="inferred from homology"/>
<comment type="caution">
    <text evidence="5">The sequence shown here is derived from an EMBL/GenBank/DDBJ whole genome shotgun (WGS) entry which is preliminary data.</text>
</comment>
<sequence>MTEIRLDVDVAHPPERVWRALTDAAVLAGWFAPAKLRPVVGHTFRVEAKGQPGFEEPIDAEVLEVDAPRRLAMRWRAPELDARVSVSIARVGGGSRVTLRQSGFFGMQGLLRRRVLHRTYTEMLGRRLPEALDRLAVEDGKRGPVGAALARRLAQRTKGADHSGSRRNARPYQRRGGFARRLRAVGRVTVTRPLHLERTVPFARRSPAHGRRGHRRDGRLHALGGALTRMAQRIRPDARGRHVAVGAGLLLVIALVSLIVVAATLSYPPGSPLIGPGNGQGHDGYAELPGGTRPPASAGASRGGSASGQPAEPSGVLPTASGGAHLGPNLTAVYRTETVRLGGYRGAVTISNPGGQPVEGWTVVLTLPVLNLTIRKTAGAQMKQDGDRFVFTPSPDTRLVGPGRTALFTYEADGVGKPTACTVNGQACGGI</sequence>
<dbReference type="InterPro" id="IPR001919">
    <property type="entry name" value="CBD2"/>
</dbReference>
<dbReference type="GO" id="GO:0030247">
    <property type="term" value="F:polysaccharide binding"/>
    <property type="evidence" value="ECO:0007669"/>
    <property type="project" value="UniProtKB-UniRule"/>
</dbReference>
<dbReference type="AlphaFoldDB" id="A0A8J4DUP5"/>
<evidence type="ECO:0000256" key="1">
    <source>
        <dbReference type="ARBA" id="ARBA00006817"/>
    </source>
</evidence>
<name>A0A8J4DUP5_9ACTN</name>
<feature type="transmembrane region" description="Helical" evidence="3">
    <location>
        <begin position="243"/>
        <end position="267"/>
    </location>
</feature>
<feature type="domain" description="CBM2" evidence="4">
    <location>
        <begin position="323"/>
        <end position="431"/>
    </location>
</feature>